<organism evidence="2 3">
    <name type="scientific">Paenibacillus swuensis</name>
    <dbReference type="NCBI Taxonomy" id="1178515"/>
    <lineage>
        <taxon>Bacteria</taxon>
        <taxon>Bacillati</taxon>
        <taxon>Bacillota</taxon>
        <taxon>Bacilli</taxon>
        <taxon>Bacillales</taxon>
        <taxon>Paenibacillaceae</taxon>
        <taxon>Paenibacillus</taxon>
    </lineage>
</organism>
<dbReference type="Pfam" id="PF02661">
    <property type="entry name" value="Fic"/>
    <property type="match status" value="1"/>
</dbReference>
<proteinExistence type="predicted"/>
<keyword evidence="3" id="KW-1185">Reference proteome</keyword>
<gene>
    <name evidence="2" type="ORF">SY83_10435</name>
</gene>
<dbReference type="InterPro" id="IPR006440">
    <property type="entry name" value="Doc"/>
</dbReference>
<protein>
    <submittedName>
        <fullName evidence="2">Death-on-curing protein</fullName>
    </submittedName>
</protein>
<dbReference type="KEGG" id="pswu:SY83_10435"/>
<dbReference type="InterPro" id="IPR053737">
    <property type="entry name" value="Type_II_TA_Toxin"/>
</dbReference>
<dbReference type="PANTHER" id="PTHR39426">
    <property type="entry name" value="HOMOLOGY TO DEATH-ON-CURING PROTEIN OF PHAGE P1"/>
    <property type="match status" value="1"/>
</dbReference>
<dbReference type="InterPro" id="IPR036597">
    <property type="entry name" value="Fido-like_dom_sf"/>
</dbReference>
<evidence type="ECO:0000313" key="3">
    <source>
        <dbReference type="Proteomes" id="UP000076927"/>
    </source>
</evidence>
<evidence type="ECO:0000259" key="1">
    <source>
        <dbReference type="PROSITE" id="PS51459"/>
    </source>
</evidence>
<dbReference type="AlphaFoldDB" id="A0A172THT4"/>
<dbReference type="PIRSF" id="PIRSF018297">
    <property type="entry name" value="Doc"/>
    <property type="match status" value="1"/>
</dbReference>
<dbReference type="EMBL" id="CP011388">
    <property type="protein sequence ID" value="ANE46618.1"/>
    <property type="molecule type" value="Genomic_DNA"/>
</dbReference>
<dbReference type="PROSITE" id="PS51459">
    <property type="entry name" value="FIDO"/>
    <property type="match status" value="1"/>
</dbReference>
<evidence type="ECO:0000313" key="2">
    <source>
        <dbReference type="EMBL" id="ANE46618.1"/>
    </source>
</evidence>
<accession>A0A172THT4</accession>
<dbReference type="PANTHER" id="PTHR39426:SF1">
    <property type="entry name" value="HOMOLOGY TO DEATH-ON-CURING PROTEIN OF PHAGE P1"/>
    <property type="match status" value="1"/>
</dbReference>
<name>A0A172THT4_9BACL</name>
<dbReference type="PATRIC" id="fig|1178515.4.peg.2092"/>
<reference evidence="2 3" key="1">
    <citation type="submission" date="2015-01" db="EMBL/GenBank/DDBJ databases">
        <title>Paenibacillus swuensis/DY6/whole genome sequencing.</title>
        <authorList>
            <person name="Kim M.K."/>
            <person name="Srinivasan S."/>
            <person name="Lee J.-J."/>
        </authorList>
    </citation>
    <scope>NUCLEOTIDE SEQUENCE [LARGE SCALE GENOMIC DNA]</scope>
    <source>
        <strain evidence="2 3">DY6</strain>
    </source>
</reference>
<dbReference type="GO" id="GO:0016301">
    <property type="term" value="F:kinase activity"/>
    <property type="evidence" value="ECO:0007669"/>
    <property type="project" value="InterPro"/>
</dbReference>
<dbReference type="Proteomes" id="UP000076927">
    <property type="component" value="Chromosome"/>
</dbReference>
<dbReference type="Gene3D" id="1.20.120.1870">
    <property type="entry name" value="Fic/DOC protein, Fido domain"/>
    <property type="match status" value="1"/>
</dbReference>
<dbReference type="SUPFAM" id="SSF140931">
    <property type="entry name" value="Fic-like"/>
    <property type="match status" value="1"/>
</dbReference>
<dbReference type="RefSeq" id="WP_068606245.1">
    <property type="nucleotide sequence ID" value="NZ_CP011388.1"/>
</dbReference>
<sequence>MKIIYLTRKQIVQLHDYALSQDGGLDGIKEPGYLDLIAEKPYTTLFNEEQYPGLFLKAAIYMEGLATAHAFNDANKRTALFVMLTFMSINGYSIDADADDLFEVTILVATNRWNRTQLARWIEEHARLS</sequence>
<feature type="domain" description="Fido" evidence="1">
    <location>
        <begin position="6"/>
        <end position="124"/>
    </location>
</feature>
<dbReference type="NCBIfam" id="TIGR01550">
    <property type="entry name" value="DOC_P1"/>
    <property type="match status" value="1"/>
</dbReference>
<dbReference type="InterPro" id="IPR003812">
    <property type="entry name" value="Fido"/>
</dbReference>
<dbReference type="OrthoDB" id="9802752at2"/>